<organism evidence="2 3">
    <name type="scientific">Rangifer tarandus platyrhynchus</name>
    <name type="common">Svalbard reindeer</name>
    <dbReference type="NCBI Taxonomy" id="3082113"/>
    <lineage>
        <taxon>Eukaryota</taxon>
        <taxon>Metazoa</taxon>
        <taxon>Chordata</taxon>
        <taxon>Craniata</taxon>
        <taxon>Vertebrata</taxon>
        <taxon>Euteleostomi</taxon>
        <taxon>Mammalia</taxon>
        <taxon>Eutheria</taxon>
        <taxon>Laurasiatheria</taxon>
        <taxon>Artiodactyla</taxon>
        <taxon>Ruminantia</taxon>
        <taxon>Pecora</taxon>
        <taxon>Cervidae</taxon>
        <taxon>Odocoileinae</taxon>
        <taxon>Rangifer</taxon>
    </lineage>
</organism>
<proteinExistence type="predicted"/>
<dbReference type="Proteomes" id="UP001176941">
    <property type="component" value="Chromosome 28"/>
</dbReference>
<dbReference type="EMBL" id="OX459964">
    <property type="protein sequence ID" value="CAI9169064.1"/>
    <property type="molecule type" value="Genomic_DNA"/>
</dbReference>
<name>A0ABN8ZAX6_RANTA</name>
<evidence type="ECO:0000256" key="1">
    <source>
        <dbReference type="SAM" id="MobiDB-lite"/>
    </source>
</evidence>
<evidence type="ECO:0000313" key="3">
    <source>
        <dbReference type="Proteomes" id="UP001176941"/>
    </source>
</evidence>
<evidence type="ECO:0000313" key="2">
    <source>
        <dbReference type="EMBL" id="CAI9169064.1"/>
    </source>
</evidence>
<feature type="region of interest" description="Disordered" evidence="1">
    <location>
        <begin position="18"/>
        <end position="98"/>
    </location>
</feature>
<gene>
    <name evidence="2" type="ORF">MRATA1EN1_LOCUS18026</name>
</gene>
<feature type="compositionally biased region" description="Basic and acidic residues" evidence="1">
    <location>
        <begin position="51"/>
        <end position="63"/>
    </location>
</feature>
<accession>A0ABN8ZAX6</accession>
<protein>
    <submittedName>
        <fullName evidence="2">Uncharacterized protein</fullName>
    </submittedName>
</protein>
<sequence>MQSKNEARRTQIVLDKRRSRVVSGQTGRTELECSSWGVPPAWPLAPTRGLPLEEQRRGQDSARQHRAQRWGDPPPQALRRPRPPTPLGAHIFPSQNED</sequence>
<reference evidence="2" key="1">
    <citation type="submission" date="2023-04" db="EMBL/GenBank/DDBJ databases">
        <authorList>
            <consortium name="ELIXIR-Norway"/>
        </authorList>
    </citation>
    <scope>NUCLEOTIDE SEQUENCE [LARGE SCALE GENOMIC DNA]</scope>
</reference>
<keyword evidence="3" id="KW-1185">Reference proteome</keyword>